<feature type="domain" description="CP-type G" evidence="12">
    <location>
        <begin position="109"/>
        <end position="263"/>
    </location>
</feature>
<comment type="function">
    <text evidence="10">One of several proteins that assist in the late maturation steps of the functional core of the 30S ribosomal subunit. Helps release RbfA from mature subunits. May play a role in the assembly of ribosomal proteins into the subunit. Circularly permuted GTPase that catalyzes slow GTP hydrolysis, GTPase activity is stimulated by the 30S ribosomal subunit.</text>
</comment>
<evidence type="ECO:0000256" key="6">
    <source>
        <dbReference type="ARBA" id="ARBA00022801"/>
    </source>
</evidence>
<feature type="binding site" evidence="10">
    <location>
        <position position="291"/>
    </location>
    <ligand>
        <name>Zn(2+)</name>
        <dbReference type="ChEBI" id="CHEBI:29105"/>
    </ligand>
</feature>
<reference evidence="13 14" key="1">
    <citation type="submission" date="2020-08" db="EMBL/GenBank/DDBJ databases">
        <authorList>
            <person name="Liu C."/>
            <person name="Sun Q."/>
        </authorList>
    </citation>
    <scope>NUCLEOTIDE SEQUENCE [LARGE SCALE GENOMIC DNA]</scope>
    <source>
        <strain evidence="13 14">N22</strain>
    </source>
</reference>
<feature type="binding site" evidence="10">
    <location>
        <position position="293"/>
    </location>
    <ligand>
        <name>Zn(2+)</name>
        <dbReference type="ChEBI" id="CHEBI:29105"/>
    </ligand>
</feature>
<keyword evidence="4 10" id="KW-0699">rRNA-binding</keyword>
<dbReference type="GO" id="GO:0003924">
    <property type="term" value="F:GTPase activity"/>
    <property type="evidence" value="ECO:0007669"/>
    <property type="project" value="UniProtKB-UniRule"/>
</dbReference>
<dbReference type="InterPro" id="IPR027417">
    <property type="entry name" value="P-loop_NTPase"/>
</dbReference>
<gene>
    <name evidence="10 13" type="primary">rsgA</name>
    <name evidence="13" type="ORF">H7313_07930</name>
</gene>
<evidence type="ECO:0000259" key="12">
    <source>
        <dbReference type="PROSITE" id="PS51721"/>
    </source>
</evidence>
<keyword evidence="6 10" id="KW-0378">Hydrolase</keyword>
<evidence type="ECO:0000256" key="10">
    <source>
        <dbReference type="HAMAP-Rule" id="MF_01820"/>
    </source>
</evidence>
<keyword evidence="3 10" id="KW-0479">Metal-binding</keyword>
<evidence type="ECO:0000256" key="3">
    <source>
        <dbReference type="ARBA" id="ARBA00022723"/>
    </source>
</evidence>
<keyword evidence="9 10" id="KW-0342">GTP-binding</keyword>
<comment type="caution">
    <text evidence="13">The sequence shown here is derived from an EMBL/GenBank/DDBJ whole genome shotgun (WGS) entry which is preliminary data.</text>
</comment>
<dbReference type="InterPro" id="IPR030378">
    <property type="entry name" value="G_CP_dom"/>
</dbReference>
<dbReference type="PROSITE" id="PS51721">
    <property type="entry name" value="G_CP"/>
    <property type="match status" value="1"/>
</dbReference>
<dbReference type="GO" id="GO:0005525">
    <property type="term" value="F:GTP binding"/>
    <property type="evidence" value="ECO:0007669"/>
    <property type="project" value="UniProtKB-UniRule"/>
</dbReference>
<feature type="binding site" evidence="10">
    <location>
        <begin position="206"/>
        <end position="214"/>
    </location>
    <ligand>
        <name>GTP</name>
        <dbReference type="ChEBI" id="CHEBI:37565"/>
    </ligand>
</feature>
<comment type="cofactor">
    <cofactor evidence="10">
        <name>Zn(2+)</name>
        <dbReference type="ChEBI" id="CHEBI:29105"/>
    </cofactor>
    <text evidence="10">Binds 1 zinc ion per subunit.</text>
</comment>
<evidence type="ECO:0000256" key="8">
    <source>
        <dbReference type="ARBA" id="ARBA00022884"/>
    </source>
</evidence>
<dbReference type="AlphaFoldDB" id="A0A842JHL7"/>
<comment type="similarity">
    <text evidence="10">Belongs to the TRAFAC class YlqF/YawG GTPase family. RsgA subfamily.</text>
</comment>
<comment type="subcellular location">
    <subcellularLocation>
        <location evidence="10">Cytoplasm</location>
    </subcellularLocation>
</comment>
<evidence type="ECO:0000256" key="2">
    <source>
        <dbReference type="ARBA" id="ARBA00022517"/>
    </source>
</evidence>
<feature type="binding site" evidence="10">
    <location>
        <begin position="154"/>
        <end position="157"/>
    </location>
    <ligand>
        <name>GTP</name>
        <dbReference type="ChEBI" id="CHEBI:37565"/>
    </ligand>
</feature>
<evidence type="ECO:0000259" key="11">
    <source>
        <dbReference type="PROSITE" id="PS50936"/>
    </source>
</evidence>
<dbReference type="SUPFAM" id="SSF52540">
    <property type="entry name" value="P-loop containing nucleoside triphosphate hydrolases"/>
    <property type="match status" value="1"/>
</dbReference>
<keyword evidence="7 10" id="KW-0862">Zinc</keyword>
<feature type="binding site" evidence="10">
    <location>
        <position position="286"/>
    </location>
    <ligand>
        <name>Zn(2+)</name>
        <dbReference type="ChEBI" id="CHEBI:29105"/>
    </ligand>
</feature>
<dbReference type="InterPro" id="IPR004881">
    <property type="entry name" value="Ribosome_biogen_GTPase_RsgA"/>
</dbReference>
<dbReference type="PANTHER" id="PTHR32120:SF10">
    <property type="entry name" value="SMALL RIBOSOMAL SUBUNIT BIOGENESIS GTPASE RSGA"/>
    <property type="match status" value="1"/>
</dbReference>
<dbReference type="Gene3D" id="1.10.40.50">
    <property type="entry name" value="Probable gtpase engc, domain 3"/>
    <property type="match status" value="1"/>
</dbReference>
<dbReference type="EMBL" id="JACMSE010000004">
    <property type="protein sequence ID" value="MBC2889275.1"/>
    <property type="molecule type" value="Genomic_DNA"/>
</dbReference>
<feature type="domain" description="EngC GTPase" evidence="11">
    <location>
        <begin position="115"/>
        <end position="261"/>
    </location>
</feature>
<keyword evidence="1 10" id="KW-0963">Cytoplasm</keyword>
<dbReference type="Gene3D" id="3.40.50.300">
    <property type="entry name" value="P-loop containing nucleotide triphosphate hydrolases"/>
    <property type="match status" value="1"/>
</dbReference>
<dbReference type="GO" id="GO:0042274">
    <property type="term" value="P:ribosomal small subunit biogenesis"/>
    <property type="evidence" value="ECO:0007669"/>
    <property type="project" value="UniProtKB-UniRule"/>
</dbReference>
<evidence type="ECO:0000256" key="4">
    <source>
        <dbReference type="ARBA" id="ARBA00022730"/>
    </source>
</evidence>
<dbReference type="Proteomes" id="UP000587396">
    <property type="component" value="Unassembled WGS sequence"/>
</dbReference>
<dbReference type="GO" id="GO:0019843">
    <property type="term" value="F:rRNA binding"/>
    <property type="evidence" value="ECO:0007669"/>
    <property type="project" value="UniProtKB-KW"/>
</dbReference>
<dbReference type="Pfam" id="PF03193">
    <property type="entry name" value="RsgA_GTPase"/>
    <property type="match status" value="1"/>
</dbReference>
<dbReference type="GO" id="GO:0046872">
    <property type="term" value="F:metal ion binding"/>
    <property type="evidence" value="ECO:0007669"/>
    <property type="project" value="UniProtKB-KW"/>
</dbReference>
<name>A0A842JHL7_9ACTN</name>
<proteinExistence type="inferred from homology"/>
<protein>
    <recommendedName>
        <fullName evidence="10">Small ribosomal subunit biogenesis GTPase RsgA</fullName>
        <ecNumber evidence="10">3.6.1.-</ecNumber>
    </recommendedName>
</protein>
<evidence type="ECO:0000313" key="14">
    <source>
        <dbReference type="Proteomes" id="UP000587396"/>
    </source>
</evidence>
<evidence type="ECO:0000256" key="7">
    <source>
        <dbReference type="ARBA" id="ARBA00022833"/>
    </source>
</evidence>
<dbReference type="CDD" id="cd01854">
    <property type="entry name" value="YjeQ_EngC"/>
    <property type="match status" value="1"/>
</dbReference>
<dbReference type="NCBIfam" id="TIGR00157">
    <property type="entry name" value="ribosome small subunit-dependent GTPase A"/>
    <property type="match status" value="1"/>
</dbReference>
<keyword evidence="8 10" id="KW-0694">RNA-binding</keyword>
<dbReference type="HAMAP" id="MF_01820">
    <property type="entry name" value="GTPase_RsgA"/>
    <property type="match status" value="1"/>
</dbReference>
<dbReference type="PANTHER" id="PTHR32120">
    <property type="entry name" value="SMALL RIBOSOMAL SUBUNIT BIOGENESIS GTPASE RSGA"/>
    <property type="match status" value="1"/>
</dbReference>
<evidence type="ECO:0000256" key="1">
    <source>
        <dbReference type="ARBA" id="ARBA00022490"/>
    </source>
</evidence>
<evidence type="ECO:0000313" key="13">
    <source>
        <dbReference type="EMBL" id="MBC2889275.1"/>
    </source>
</evidence>
<sequence>MAAVDLRAYGVTDALMQQAREASGVEDPVVGRVLSQAHELYRVVGVEGELFAEAAGRLRHAASSAADFPAVGDFVLMDRTDDAGGRAVIGQVLPRTSAFMRKAAGAALEQQVVAANIDTAFLCMSLAGDFNLRRLERYLALAWESGAVPVAVLTKADACDNLERRLRAVQSVAFGVDVLAVSSVAEDGCEAVRPYLRPGKTVALLGSSGVGKSTLVNRLLGDDVLETRDVRADGRGRHATTRRQLVLLPGGGLVMDTPGMRELGIGDAAEGLERGFADVERLFAMCRFSNCTHTSEPGCAVYEAIADGELSERRWQAYRKLKTEAAFAEDKAAYLARKERACKEISKAVKRLPKKR</sequence>
<keyword evidence="14" id="KW-1185">Reference proteome</keyword>
<dbReference type="EC" id="3.6.1.-" evidence="10"/>
<keyword evidence="5 10" id="KW-0547">Nucleotide-binding</keyword>
<organism evidence="13 14">
    <name type="scientific">Gordonibacter massiliensis</name>
    <name type="common">ex Traore et al. 2017</name>
    <dbReference type="NCBI Taxonomy" id="1841863"/>
    <lineage>
        <taxon>Bacteria</taxon>
        <taxon>Bacillati</taxon>
        <taxon>Actinomycetota</taxon>
        <taxon>Coriobacteriia</taxon>
        <taxon>Eggerthellales</taxon>
        <taxon>Eggerthellaceae</taxon>
        <taxon>Gordonibacter</taxon>
    </lineage>
</organism>
<comment type="subunit">
    <text evidence="10">Monomer. Associates with 30S ribosomal subunit, binds 16S rRNA.</text>
</comment>
<dbReference type="PROSITE" id="PS50936">
    <property type="entry name" value="ENGC_GTPASE"/>
    <property type="match status" value="1"/>
</dbReference>
<accession>A0A842JHL7</accession>
<feature type="binding site" evidence="10">
    <location>
        <position position="299"/>
    </location>
    <ligand>
        <name>Zn(2+)</name>
        <dbReference type="ChEBI" id="CHEBI:29105"/>
    </ligand>
</feature>
<dbReference type="InterPro" id="IPR010914">
    <property type="entry name" value="RsgA_GTPase_dom"/>
</dbReference>
<evidence type="ECO:0000256" key="9">
    <source>
        <dbReference type="ARBA" id="ARBA00023134"/>
    </source>
</evidence>
<keyword evidence="2 10" id="KW-0690">Ribosome biogenesis</keyword>
<dbReference type="GO" id="GO:0005737">
    <property type="term" value="C:cytoplasm"/>
    <property type="evidence" value="ECO:0007669"/>
    <property type="project" value="UniProtKB-SubCell"/>
</dbReference>
<evidence type="ECO:0000256" key="5">
    <source>
        <dbReference type="ARBA" id="ARBA00022741"/>
    </source>
</evidence>